<keyword evidence="1" id="KW-0472">Membrane</keyword>
<dbReference type="Gene3D" id="3.40.50.410">
    <property type="entry name" value="von Willebrand factor, type A domain"/>
    <property type="match status" value="2"/>
</dbReference>
<dbReference type="PROSITE" id="PS50234">
    <property type="entry name" value="VWFA"/>
    <property type="match status" value="1"/>
</dbReference>
<gene>
    <name evidence="3" type="ORF">GJW-30_1_03372</name>
</gene>
<evidence type="ECO:0000256" key="1">
    <source>
        <dbReference type="SAM" id="Phobius"/>
    </source>
</evidence>
<dbReference type="InterPro" id="IPR036465">
    <property type="entry name" value="vWFA_dom_sf"/>
</dbReference>
<dbReference type="EMBL" id="AP014946">
    <property type="protein sequence ID" value="BAT60822.1"/>
    <property type="molecule type" value="Genomic_DNA"/>
</dbReference>
<evidence type="ECO:0000259" key="2">
    <source>
        <dbReference type="PROSITE" id="PS50234"/>
    </source>
</evidence>
<feature type="transmembrane region" description="Helical" evidence="1">
    <location>
        <begin position="12"/>
        <end position="32"/>
    </location>
</feature>
<dbReference type="OrthoDB" id="7522752at2"/>
<dbReference type="KEGG" id="vgo:GJW-30_1_03372"/>
<protein>
    <submittedName>
        <fullName evidence="3">von Willebrand factor type A domain protein</fullName>
    </submittedName>
</protein>
<name>A0A0S3PY32_9BRAD</name>
<organism evidence="3 4">
    <name type="scientific">Variibacter gotjawalensis</name>
    <dbReference type="NCBI Taxonomy" id="1333996"/>
    <lineage>
        <taxon>Bacteria</taxon>
        <taxon>Pseudomonadati</taxon>
        <taxon>Pseudomonadota</taxon>
        <taxon>Alphaproteobacteria</taxon>
        <taxon>Hyphomicrobiales</taxon>
        <taxon>Nitrobacteraceae</taxon>
        <taxon>Variibacter</taxon>
    </lineage>
</organism>
<keyword evidence="1" id="KW-0812">Transmembrane</keyword>
<dbReference type="Proteomes" id="UP000236884">
    <property type="component" value="Chromosome"/>
</dbReference>
<dbReference type="InterPro" id="IPR028087">
    <property type="entry name" value="Tad_N"/>
</dbReference>
<evidence type="ECO:0000313" key="3">
    <source>
        <dbReference type="EMBL" id="BAT60822.1"/>
    </source>
</evidence>
<evidence type="ECO:0000313" key="4">
    <source>
        <dbReference type="Proteomes" id="UP000236884"/>
    </source>
</evidence>
<dbReference type="Pfam" id="PF13400">
    <property type="entry name" value="Tad"/>
    <property type="match status" value="1"/>
</dbReference>
<dbReference type="AlphaFoldDB" id="A0A0S3PY32"/>
<accession>A0A0S3PY32</accession>
<sequence>MFYRFGADTRGNIAIMFAFLLVPLIGAVGFSVDYGRATYTRSSLQNAIDAAALMVARELKKNPAMTAESVQTSGQKFFDAQFNRRFTDSATVTVTYISGRATTDGKSRVKIHATSAVDTTLMRLLGSGSVPIAANTEVVWGMKRLEIALALDNTGSMKGDKMTELKTATRKLLNELFLAAKKPGDTRVAIVPFSTDVNIGIHNVSATWLDWSDWELENRQKVCVSSGGEKICEKRAKPHSAWNGCVFDRDKSFDVQDDPPSTADLKTMYQPHQADNCPAEILPLTDILASGAWSPSELTSTKPNSTFGKKVDSLSPSGDTNVTIGLVWAWHALTKQNPLTEASDDVEDLEKIVILLTDGDNKQNRWGDHSKRNNIDDRTALACQNFKQSGSRRTIYTVRIIDGNADLLRNCASQPSFFYDVKSASDLSATFVAIAQNLTLLAISK</sequence>
<dbReference type="InterPro" id="IPR002035">
    <property type="entry name" value="VWF_A"/>
</dbReference>
<feature type="domain" description="VWFA" evidence="2">
    <location>
        <begin position="146"/>
        <end position="438"/>
    </location>
</feature>
<keyword evidence="1" id="KW-1133">Transmembrane helix</keyword>
<reference evidence="3 4" key="1">
    <citation type="submission" date="2015-08" db="EMBL/GenBank/DDBJ databases">
        <title>Investigation of the bacterial diversity of lava forest soil.</title>
        <authorList>
            <person name="Lee J.S."/>
        </authorList>
    </citation>
    <scope>NUCLEOTIDE SEQUENCE [LARGE SCALE GENOMIC DNA]</scope>
    <source>
        <strain evidence="3 4">GJW-30</strain>
    </source>
</reference>
<dbReference type="RefSeq" id="WP_096357372.1">
    <property type="nucleotide sequence ID" value="NZ_AP014946.1"/>
</dbReference>
<proteinExistence type="predicted"/>
<keyword evidence="4" id="KW-1185">Reference proteome</keyword>
<dbReference type="SUPFAM" id="SSF53300">
    <property type="entry name" value="vWA-like"/>
    <property type="match status" value="1"/>
</dbReference>